<dbReference type="eggNOG" id="KOG1620">
    <property type="taxonomic scope" value="Eukaryota"/>
</dbReference>
<dbReference type="OMA" id="DCAFAAT"/>
<dbReference type="InterPro" id="IPR005522">
    <property type="entry name" value="IPK"/>
</dbReference>
<dbReference type="PANTHER" id="PTHR12400:SF51">
    <property type="entry name" value="INOSITOL POLYPHOSPHATE MULTIKINASE"/>
    <property type="match status" value="1"/>
</dbReference>
<dbReference type="InterPro" id="IPR038286">
    <property type="entry name" value="IPK_sf"/>
</dbReference>
<evidence type="ECO:0000256" key="1">
    <source>
        <dbReference type="ARBA" id="ARBA00007374"/>
    </source>
</evidence>
<dbReference type="VEuPathDB" id="FungiDB:SDRG_00544"/>
<evidence type="ECO:0000313" key="10">
    <source>
        <dbReference type="Proteomes" id="UP000030762"/>
    </source>
</evidence>
<accession>T0R8M2</accession>
<dbReference type="GO" id="GO:0008440">
    <property type="term" value="F:inositol-1,4,5-trisphosphate 3-kinase activity"/>
    <property type="evidence" value="ECO:0007669"/>
    <property type="project" value="TreeGrafter"/>
</dbReference>
<dbReference type="Proteomes" id="UP000030762">
    <property type="component" value="Unassembled WGS sequence"/>
</dbReference>
<dbReference type="RefSeq" id="XP_008604248.1">
    <property type="nucleotide sequence ID" value="XM_008606026.1"/>
</dbReference>
<dbReference type="PANTHER" id="PTHR12400">
    <property type="entry name" value="INOSITOL POLYPHOSPHATE KINASE"/>
    <property type="match status" value="1"/>
</dbReference>
<dbReference type="AlphaFoldDB" id="T0R8M2"/>
<keyword evidence="5" id="KW-0067">ATP-binding</keyword>
<dbReference type="Pfam" id="PF03770">
    <property type="entry name" value="IPK"/>
    <property type="match status" value="1"/>
</dbReference>
<dbReference type="GO" id="GO:0005634">
    <property type="term" value="C:nucleus"/>
    <property type="evidence" value="ECO:0007669"/>
    <property type="project" value="TreeGrafter"/>
</dbReference>
<evidence type="ECO:0000256" key="4">
    <source>
        <dbReference type="ARBA" id="ARBA00022777"/>
    </source>
</evidence>
<evidence type="ECO:0000256" key="2">
    <source>
        <dbReference type="ARBA" id="ARBA00022679"/>
    </source>
</evidence>
<keyword evidence="4 8" id="KW-0418">Kinase</keyword>
<evidence type="ECO:0000313" key="9">
    <source>
        <dbReference type="EMBL" id="EQC42825.1"/>
    </source>
</evidence>
<dbReference type="Gene3D" id="3.30.470.160">
    <property type="entry name" value="Inositol polyphosphate kinase"/>
    <property type="match status" value="1"/>
</dbReference>
<comment type="catalytic activity">
    <reaction evidence="7">
        <text>1D-myo-inositol 1,3,4,6-tetrakisphosphate + ATP = 1D-myo-inositol 1,3,4,5,6-pentakisphosphate + ADP + H(+)</text>
        <dbReference type="Rhea" id="RHEA:12717"/>
        <dbReference type="ChEBI" id="CHEBI:15378"/>
        <dbReference type="ChEBI" id="CHEBI:30616"/>
        <dbReference type="ChEBI" id="CHEBI:57660"/>
        <dbReference type="ChEBI" id="CHEBI:57733"/>
        <dbReference type="ChEBI" id="CHEBI:456216"/>
        <dbReference type="EC" id="2.7.1.140"/>
    </reaction>
</comment>
<comment type="similarity">
    <text evidence="1 8">Belongs to the inositol phosphokinase (IPK) family.</text>
</comment>
<gene>
    <name evidence="9" type="ORF">SDRG_00544</name>
</gene>
<name>T0R8M2_SAPDV</name>
<keyword evidence="2 8" id="KW-0808">Transferase</keyword>
<protein>
    <recommendedName>
        <fullName evidence="8">Kinase</fullName>
        <ecNumber evidence="8">2.7.-.-</ecNumber>
    </recommendedName>
</protein>
<evidence type="ECO:0000256" key="7">
    <source>
        <dbReference type="ARBA" id="ARBA00036525"/>
    </source>
</evidence>
<organism evidence="9 10">
    <name type="scientific">Saprolegnia diclina (strain VS20)</name>
    <dbReference type="NCBI Taxonomy" id="1156394"/>
    <lineage>
        <taxon>Eukaryota</taxon>
        <taxon>Sar</taxon>
        <taxon>Stramenopiles</taxon>
        <taxon>Oomycota</taxon>
        <taxon>Saprolegniomycetes</taxon>
        <taxon>Saprolegniales</taxon>
        <taxon>Saprolegniaceae</taxon>
        <taxon>Saprolegnia</taxon>
    </lineage>
</organism>
<dbReference type="EMBL" id="JH767132">
    <property type="protein sequence ID" value="EQC42825.1"/>
    <property type="molecule type" value="Genomic_DNA"/>
</dbReference>
<dbReference type="GO" id="GO:0005524">
    <property type="term" value="F:ATP binding"/>
    <property type="evidence" value="ECO:0007669"/>
    <property type="project" value="UniProtKB-KW"/>
</dbReference>
<dbReference type="GO" id="GO:0032958">
    <property type="term" value="P:inositol phosphate biosynthetic process"/>
    <property type="evidence" value="ECO:0007669"/>
    <property type="project" value="InterPro"/>
</dbReference>
<evidence type="ECO:0000256" key="5">
    <source>
        <dbReference type="ARBA" id="ARBA00022840"/>
    </source>
</evidence>
<dbReference type="GeneID" id="19941271"/>
<proteinExistence type="inferred from homology"/>
<reference evidence="9 10" key="1">
    <citation type="submission" date="2012-04" db="EMBL/GenBank/DDBJ databases">
        <title>The Genome Sequence of Saprolegnia declina VS20.</title>
        <authorList>
            <consortium name="The Broad Institute Genome Sequencing Platform"/>
            <person name="Russ C."/>
            <person name="Nusbaum C."/>
            <person name="Tyler B."/>
            <person name="van West P."/>
            <person name="Dieguez-Uribeondo J."/>
            <person name="de Bruijn I."/>
            <person name="Tripathy S."/>
            <person name="Jiang R."/>
            <person name="Young S.K."/>
            <person name="Zeng Q."/>
            <person name="Gargeya S."/>
            <person name="Fitzgerald M."/>
            <person name="Haas B."/>
            <person name="Abouelleil A."/>
            <person name="Alvarado L."/>
            <person name="Arachchi H.M."/>
            <person name="Berlin A."/>
            <person name="Chapman S.B."/>
            <person name="Goldberg J."/>
            <person name="Griggs A."/>
            <person name="Gujja S."/>
            <person name="Hansen M."/>
            <person name="Howarth C."/>
            <person name="Imamovic A."/>
            <person name="Larimer J."/>
            <person name="McCowen C."/>
            <person name="Montmayeur A."/>
            <person name="Murphy C."/>
            <person name="Neiman D."/>
            <person name="Pearson M."/>
            <person name="Priest M."/>
            <person name="Roberts A."/>
            <person name="Saif S."/>
            <person name="Shea T."/>
            <person name="Sisk P."/>
            <person name="Sykes S."/>
            <person name="Wortman J."/>
            <person name="Nusbaum C."/>
            <person name="Birren B."/>
        </authorList>
    </citation>
    <scope>NUCLEOTIDE SEQUENCE [LARGE SCALE GENOMIC DNA]</scope>
    <source>
        <strain evidence="9 10">VS20</strain>
    </source>
</reference>
<evidence type="ECO:0000256" key="8">
    <source>
        <dbReference type="RuleBase" id="RU363090"/>
    </source>
</evidence>
<dbReference type="GO" id="GO:0047326">
    <property type="term" value="F:inositol-1,3,4,6-tetrakisphosphate 5-kinase activity"/>
    <property type="evidence" value="ECO:0007669"/>
    <property type="project" value="RHEA"/>
</dbReference>
<comment type="catalytic activity">
    <reaction evidence="6">
        <text>1D-myo-inositol 1,4,5-trisphosphate + 2 ATP = 1D-myo-inositol 1,3,4,5,6-pentakisphosphate + 2 ADP + 2 H(+)</text>
        <dbReference type="Rhea" id="RHEA:32359"/>
        <dbReference type="ChEBI" id="CHEBI:15378"/>
        <dbReference type="ChEBI" id="CHEBI:30616"/>
        <dbReference type="ChEBI" id="CHEBI:57733"/>
        <dbReference type="ChEBI" id="CHEBI:203600"/>
        <dbReference type="ChEBI" id="CHEBI:456216"/>
        <dbReference type="EC" id="2.7.1.151"/>
    </reaction>
</comment>
<keyword evidence="10" id="KW-1185">Reference proteome</keyword>
<dbReference type="EC" id="2.7.-.-" evidence="8"/>
<dbReference type="GO" id="GO:0005737">
    <property type="term" value="C:cytoplasm"/>
    <property type="evidence" value="ECO:0007669"/>
    <property type="project" value="TreeGrafter"/>
</dbReference>
<evidence type="ECO:0000256" key="3">
    <source>
        <dbReference type="ARBA" id="ARBA00022741"/>
    </source>
</evidence>
<dbReference type="SUPFAM" id="SSF56104">
    <property type="entry name" value="SAICAR synthase-like"/>
    <property type="match status" value="1"/>
</dbReference>
<evidence type="ECO:0000256" key="6">
    <source>
        <dbReference type="ARBA" id="ARBA00036164"/>
    </source>
</evidence>
<keyword evidence="3" id="KW-0547">Nucleotide-binding</keyword>
<sequence>MTSGATTAAVVVALGAGLVAAVLYQRTRRPALEAMPHQVGGHACEQTSMKLLDGRLLKPFQSKNRGEREWAFYVVAQNDVALRPFLPAFDGDVTLAGRRYIQLENLLHGMVHPCIMDIKMGTKSYEPNASAAKVEEESRKFPLQATVGFRLQAIKVYDVDANAYTSYDKYHCRTLQTLDEVRGGLDTFFTSPEIRDAVVPQILGNLAALQTYFDTNERYHFIASSLLFVYDAAAPSTRCDVRLIDFAHIQMDVSTRDDGLCTGLRSLTSLFESLLAA</sequence>
<dbReference type="STRING" id="1156394.T0R8M2"/>
<dbReference type="InParanoid" id="T0R8M2"/>
<dbReference type="OrthoDB" id="338650at2759"/>